<comment type="similarity">
    <text evidence="1">Belongs to the peptidase S13 family.</text>
</comment>
<dbReference type="Gene3D" id="3.40.710.10">
    <property type="entry name" value="DD-peptidase/beta-lactamase superfamily"/>
    <property type="match status" value="1"/>
</dbReference>
<dbReference type="SUPFAM" id="SSF56601">
    <property type="entry name" value="beta-lactamase/transpeptidase-like"/>
    <property type="match status" value="1"/>
</dbReference>
<keyword evidence="3" id="KW-0812">Transmembrane</keyword>
<evidence type="ECO:0000313" key="5">
    <source>
        <dbReference type="Proteomes" id="UP000242175"/>
    </source>
</evidence>
<keyword evidence="3" id="KW-0472">Membrane</keyword>
<sequence length="476" mass="54263">MQCTLSKNLNIQIYTYTTLKVVFFFEGFYAIFIFFFIFSTHLFATQLSDITNTFPKQAGLSLIIYNIEKDQFIIKLNPDKYRQPASLQKISTAQAIENEFKSNQKLVTTLSINRNSLIINFSGDPSLTLNDLKTLIIKNKTKINHSKIKNIYLQSSEIENGNAIGEPWDILASCYATPSSGIVINHNCLRGKILINRKQNKIKLKIPSHVTITNRAFLTKSSKFCNLTLTPTSKNNYILKGCINNTIKSIPLNIAIYDSADYAKSILKKLLKESKIHYSGSIYLSNKKFKGEVIASHYSQNINLLLRHMLKKSDNLYANFFIKLLGHKQFKQKGNFSNGVAALKISLMKYQNINLKRFNFVDGSGLSRNNRAPASYFLDILKELYLKNSTIIDMLPVSSVDGTLKYRPSMQNTTFTNHFIAKTGSLFAVSNLAGVLKTKSGNHLIYIQMTDNLFPQQKFNIYNFEKNMLNFLYSNY</sequence>
<keyword evidence="5" id="KW-1185">Reference proteome</keyword>
<dbReference type="PANTHER" id="PTHR30023">
    <property type="entry name" value="D-ALANYL-D-ALANINE CARBOXYPEPTIDASE"/>
    <property type="match status" value="1"/>
</dbReference>
<evidence type="ECO:0000256" key="2">
    <source>
        <dbReference type="ARBA" id="ARBA00022801"/>
    </source>
</evidence>
<evidence type="ECO:0000256" key="1">
    <source>
        <dbReference type="ARBA" id="ARBA00006096"/>
    </source>
</evidence>
<dbReference type="GO" id="GO:0004185">
    <property type="term" value="F:serine-type carboxypeptidase activity"/>
    <property type="evidence" value="ECO:0007669"/>
    <property type="project" value="InterPro"/>
</dbReference>
<reference evidence="4 5" key="1">
    <citation type="journal article" date="2016" name="Int. J. Syst. Evol. Microbiol.">
        <title>Paraphotobacterium marinum gen. nov., sp. nov., a member of the family Vibrionaceae, isolated from surface seawater.</title>
        <authorList>
            <person name="Huang Z."/>
            <person name="Dong C."/>
            <person name="Shao Z."/>
        </authorList>
    </citation>
    <scope>NUCLEOTIDE SEQUENCE [LARGE SCALE GENOMIC DNA]</scope>
    <source>
        <strain evidence="4 5">NSCS20N07D</strain>
    </source>
</reference>
<dbReference type="GO" id="GO:0000270">
    <property type="term" value="P:peptidoglycan metabolic process"/>
    <property type="evidence" value="ECO:0007669"/>
    <property type="project" value="TreeGrafter"/>
</dbReference>
<dbReference type="Pfam" id="PF02113">
    <property type="entry name" value="Peptidase_S13"/>
    <property type="match status" value="1"/>
</dbReference>
<accession>A0A220VD81</accession>
<evidence type="ECO:0000313" key="4">
    <source>
        <dbReference type="EMBL" id="ASK78368.1"/>
    </source>
</evidence>
<dbReference type="NCBIfam" id="TIGR00666">
    <property type="entry name" value="PBP4"/>
    <property type="match status" value="1"/>
</dbReference>
<keyword evidence="4" id="KW-0121">Carboxypeptidase</keyword>
<dbReference type="InterPro" id="IPR012338">
    <property type="entry name" value="Beta-lactam/transpept-like"/>
</dbReference>
<dbReference type="InterPro" id="IPR000667">
    <property type="entry name" value="Peptidase_S13"/>
</dbReference>
<keyword evidence="2" id="KW-0378">Hydrolase</keyword>
<dbReference type="KEGG" id="pmai:CF386_04775"/>
<dbReference type="PRINTS" id="PR00922">
    <property type="entry name" value="DADACBPTASE3"/>
</dbReference>
<dbReference type="EMBL" id="CP022355">
    <property type="protein sequence ID" value="ASK78368.1"/>
    <property type="molecule type" value="Genomic_DNA"/>
</dbReference>
<feature type="transmembrane region" description="Helical" evidence="3">
    <location>
        <begin position="21"/>
        <end position="44"/>
    </location>
</feature>
<dbReference type="AlphaFoldDB" id="A0A220VD81"/>
<protein>
    <submittedName>
        <fullName evidence="4">D-alanyl-D-alanine carboxypeptidase/D-alanyl-D-alanine-endopeptidase</fullName>
    </submittedName>
</protein>
<keyword evidence="3" id="KW-1133">Transmembrane helix</keyword>
<dbReference type="PANTHER" id="PTHR30023:SF0">
    <property type="entry name" value="PENICILLIN-SENSITIVE CARBOXYPEPTIDASE A"/>
    <property type="match status" value="1"/>
</dbReference>
<proteinExistence type="inferred from homology"/>
<evidence type="ECO:0000256" key="3">
    <source>
        <dbReference type="SAM" id="Phobius"/>
    </source>
</evidence>
<name>A0A220VD81_9GAMM</name>
<dbReference type="GO" id="GO:0006508">
    <property type="term" value="P:proteolysis"/>
    <property type="evidence" value="ECO:0007669"/>
    <property type="project" value="InterPro"/>
</dbReference>
<dbReference type="Proteomes" id="UP000242175">
    <property type="component" value="Chromosome large"/>
</dbReference>
<organism evidence="4 5">
    <name type="scientific">Paraphotobacterium marinum</name>
    <dbReference type="NCBI Taxonomy" id="1755811"/>
    <lineage>
        <taxon>Bacteria</taxon>
        <taxon>Pseudomonadati</taxon>
        <taxon>Pseudomonadota</taxon>
        <taxon>Gammaproteobacteria</taxon>
        <taxon>Vibrionales</taxon>
        <taxon>Vibrionaceae</taxon>
        <taxon>Paraphotobacterium</taxon>
    </lineage>
</organism>
<gene>
    <name evidence="4" type="primary">dacB</name>
    <name evidence="4" type="ORF">CF386_04775</name>
</gene>
<keyword evidence="4" id="KW-0645">Protease</keyword>